<organism evidence="2 3">
    <name type="scientific">Chitinophaga skermanii</name>
    <dbReference type="NCBI Taxonomy" id="331697"/>
    <lineage>
        <taxon>Bacteria</taxon>
        <taxon>Pseudomonadati</taxon>
        <taxon>Bacteroidota</taxon>
        <taxon>Chitinophagia</taxon>
        <taxon>Chitinophagales</taxon>
        <taxon>Chitinophagaceae</taxon>
        <taxon>Chitinophaga</taxon>
    </lineage>
</organism>
<dbReference type="OrthoDB" id="677159at2"/>
<evidence type="ECO:0000256" key="1">
    <source>
        <dbReference type="SAM" id="Phobius"/>
    </source>
</evidence>
<reference evidence="2 3" key="1">
    <citation type="submission" date="2018-06" db="EMBL/GenBank/DDBJ databases">
        <title>Genomic Encyclopedia of Archaeal and Bacterial Type Strains, Phase II (KMG-II): from individual species to whole genera.</title>
        <authorList>
            <person name="Goeker M."/>
        </authorList>
    </citation>
    <scope>NUCLEOTIDE SEQUENCE [LARGE SCALE GENOMIC DNA]</scope>
    <source>
        <strain evidence="2 3">DSM 23857</strain>
    </source>
</reference>
<feature type="transmembrane region" description="Helical" evidence="1">
    <location>
        <begin position="6"/>
        <end position="26"/>
    </location>
</feature>
<feature type="transmembrane region" description="Helical" evidence="1">
    <location>
        <begin position="38"/>
        <end position="57"/>
    </location>
</feature>
<comment type="caution">
    <text evidence="2">The sequence shown here is derived from an EMBL/GenBank/DDBJ whole genome shotgun (WGS) entry which is preliminary data.</text>
</comment>
<dbReference type="Proteomes" id="UP000249547">
    <property type="component" value="Unassembled WGS sequence"/>
</dbReference>
<name>A0A327QMB6_9BACT</name>
<proteinExistence type="predicted"/>
<gene>
    <name evidence="2" type="ORF">LX64_02158</name>
</gene>
<evidence type="ECO:0000313" key="3">
    <source>
        <dbReference type="Proteomes" id="UP000249547"/>
    </source>
</evidence>
<evidence type="ECO:0000313" key="2">
    <source>
        <dbReference type="EMBL" id="RAJ05005.1"/>
    </source>
</evidence>
<sequence length="71" mass="8842">MRTNTEWWLTILFMLHIWLVARFVVMNMFRKATNKRPYHLKWLLLVFMLPYLGYFLYFKLTSSYQQESNEA</sequence>
<protein>
    <recommendedName>
        <fullName evidence="4">Phospholipase D-like protein</fullName>
    </recommendedName>
</protein>
<keyword evidence="3" id="KW-1185">Reference proteome</keyword>
<keyword evidence="1" id="KW-0472">Membrane</keyword>
<keyword evidence="1" id="KW-1133">Transmembrane helix</keyword>
<dbReference type="EMBL" id="QLLL01000004">
    <property type="protein sequence ID" value="RAJ05005.1"/>
    <property type="molecule type" value="Genomic_DNA"/>
</dbReference>
<dbReference type="AlphaFoldDB" id="A0A327QMB6"/>
<evidence type="ECO:0008006" key="4">
    <source>
        <dbReference type="Google" id="ProtNLM"/>
    </source>
</evidence>
<accession>A0A327QMB6</accession>
<dbReference type="RefSeq" id="WP_111597636.1">
    <property type="nucleotide sequence ID" value="NZ_QLLL01000004.1"/>
</dbReference>
<keyword evidence="1" id="KW-0812">Transmembrane</keyword>